<feature type="compositionally biased region" description="Polar residues" evidence="10">
    <location>
        <begin position="585"/>
        <end position="596"/>
    </location>
</feature>
<evidence type="ECO:0000256" key="6">
    <source>
        <dbReference type="ARBA" id="ARBA00022840"/>
    </source>
</evidence>
<dbReference type="GO" id="GO:0005524">
    <property type="term" value="F:ATP binding"/>
    <property type="evidence" value="ECO:0007669"/>
    <property type="project" value="UniProtKB-UniRule"/>
</dbReference>
<feature type="binding site" evidence="9">
    <location>
        <position position="174"/>
    </location>
    <ligand>
        <name>ATP</name>
        <dbReference type="ChEBI" id="CHEBI:30616"/>
    </ligand>
</feature>
<dbReference type="GO" id="GO:0001558">
    <property type="term" value="P:regulation of cell growth"/>
    <property type="evidence" value="ECO:0007669"/>
    <property type="project" value="UniProtKB-ARBA"/>
</dbReference>
<keyword evidence="2" id="KW-0723">Serine/threonine-protein kinase</keyword>
<feature type="compositionally biased region" description="Pro residues" evidence="10">
    <location>
        <begin position="23"/>
        <end position="32"/>
    </location>
</feature>
<evidence type="ECO:0000259" key="11">
    <source>
        <dbReference type="PROSITE" id="PS50011"/>
    </source>
</evidence>
<feature type="region of interest" description="Disordered" evidence="10">
    <location>
        <begin position="550"/>
        <end position="601"/>
    </location>
</feature>
<dbReference type="InterPro" id="IPR017441">
    <property type="entry name" value="Protein_kinase_ATP_BS"/>
</dbReference>
<name>A0A5J5F358_9PEZI</name>
<dbReference type="EMBL" id="VXIS01000043">
    <property type="protein sequence ID" value="KAA8910716.1"/>
    <property type="molecule type" value="Genomic_DNA"/>
</dbReference>
<evidence type="ECO:0000256" key="3">
    <source>
        <dbReference type="ARBA" id="ARBA00022679"/>
    </source>
</evidence>
<feature type="region of interest" description="Disordered" evidence="10">
    <location>
        <begin position="737"/>
        <end position="763"/>
    </location>
</feature>
<feature type="region of interest" description="Disordered" evidence="10">
    <location>
        <begin position="1"/>
        <end position="124"/>
    </location>
</feature>
<dbReference type="InterPro" id="IPR011009">
    <property type="entry name" value="Kinase-like_dom_sf"/>
</dbReference>
<evidence type="ECO:0000313" key="13">
    <source>
        <dbReference type="Proteomes" id="UP000326924"/>
    </source>
</evidence>
<dbReference type="FunFam" id="3.30.200.20:FF:000206">
    <property type="entry name" value="Serine/threonine-protein kinase Ssp1"/>
    <property type="match status" value="1"/>
</dbReference>
<evidence type="ECO:0000256" key="4">
    <source>
        <dbReference type="ARBA" id="ARBA00022741"/>
    </source>
</evidence>
<feature type="region of interest" description="Disordered" evidence="10">
    <location>
        <begin position="498"/>
        <end position="534"/>
    </location>
</feature>
<dbReference type="AlphaFoldDB" id="A0A5J5F358"/>
<dbReference type="Gene3D" id="3.30.200.20">
    <property type="entry name" value="Phosphorylase Kinase, domain 1"/>
    <property type="match status" value="1"/>
</dbReference>
<dbReference type="GO" id="GO:0042149">
    <property type="term" value="P:cellular response to glucose starvation"/>
    <property type="evidence" value="ECO:0007669"/>
    <property type="project" value="UniProtKB-ARBA"/>
</dbReference>
<dbReference type="PROSITE" id="PS50011">
    <property type="entry name" value="PROTEIN_KINASE_DOM"/>
    <property type="match status" value="1"/>
</dbReference>
<keyword evidence="5 12" id="KW-0418">Kinase</keyword>
<comment type="caution">
    <text evidence="12">The sequence shown here is derived from an EMBL/GenBank/DDBJ whole genome shotgun (WGS) entry which is preliminary data.</text>
</comment>
<comment type="catalytic activity">
    <reaction evidence="8">
        <text>L-seryl-[protein] + ATP = O-phospho-L-seryl-[protein] + ADP + H(+)</text>
        <dbReference type="Rhea" id="RHEA:17989"/>
        <dbReference type="Rhea" id="RHEA-COMP:9863"/>
        <dbReference type="Rhea" id="RHEA-COMP:11604"/>
        <dbReference type="ChEBI" id="CHEBI:15378"/>
        <dbReference type="ChEBI" id="CHEBI:29999"/>
        <dbReference type="ChEBI" id="CHEBI:30616"/>
        <dbReference type="ChEBI" id="CHEBI:83421"/>
        <dbReference type="ChEBI" id="CHEBI:456216"/>
        <dbReference type="EC" id="2.7.11.1"/>
    </reaction>
</comment>
<evidence type="ECO:0000256" key="10">
    <source>
        <dbReference type="SAM" id="MobiDB-lite"/>
    </source>
</evidence>
<feature type="compositionally biased region" description="Polar residues" evidence="10">
    <location>
        <begin position="559"/>
        <end position="578"/>
    </location>
</feature>
<feature type="compositionally biased region" description="Basic residues" evidence="10">
    <location>
        <begin position="1006"/>
        <end position="1015"/>
    </location>
</feature>
<evidence type="ECO:0000256" key="9">
    <source>
        <dbReference type="PROSITE-ProRule" id="PRU10141"/>
    </source>
</evidence>
<organism evidence="12 13">
    <name type="scientific">Sphaerosporella brunnea</name>
    <dbReference type="NCBI Taxonomy" id="1250544"/>
    <lineage>
        <taxon>Eukaryota</taxon>
        <taxon>Fungi</taxon>
        <taxon>Dikarya</taxon>
        <taxon>Ascomycota</taxon>
        <taxon>Pezizomycotina</taxon>
        <taxon>Pezizomycetes</taxon>
        <taxon>Pezizales</taxon>
        <taxon>Pyronemataceae</taxon>
        <taxon>Sphaerosporella</taxon>
    </lineage>
</organism>
<feature type="compositionally biased region" description="Acidic residues" evidence="10">
    <location>
        <begin position="960"/>
        <end position="969"/>
    </location>
</feature>
<feature type="compositionally biased region" description="Polar residues" evidence="10">
    <location>
        <begin position="94"/>
        <end position="105"/>
    </location>
</feature>
<feature type="compositionally biased region" description="Low complexity" evidence="10">
    <location>
        <begin position="1016"/>
        <end position="1027"/>
    </location>
</feature>
<feature type="compositionally biased region" description="Basic and acidic residues" evidence="10">
    <location>
        <begin position="947"/>
        <end position="959"/>
    </location>
</feature>
<keyword evidence="4 9" id="KW-0547">Nucleotide-binding</keyword>
<evidence type="ECO:0000256" key="8">
    <source>
        <dbReference type="ARBA" id="ARBA00048679"/>
    </source>
</evidence>
<dbReference type="GO" id="GO:0050793">
    <property type="term" value="P:regulation of developmental process"/>
    <property type="evidence" value="ECO:0007669"/>
    <property type="project" value="UniProtKB-ARBA"/>
</dbReference>
<feature type="domain" description="Protein kinase" evidence="11">
    <location>
        <begin position="145"/>
        <end position="441"/>
    </location>
</feature>
<reference evidence="12 13" key="1">
    <citation type="submission" date="2019-09" db="EMBL/GenBank/DDBJ databases">
        <title>Draft genome of the ectomycorrhizal ascomycete Sphaerosporella brunnea.</title>
        <authorList>
            <consortium name="DOE Joint Genome Institute"/>
            <person name="Benucci G.M."/>
            <person name="Marozzi G."/>
            <person name="Antonielli L."/>
            <person name="Sanchez S."/>
            <person name="Marco P."/>
            <person name="Wang X."/>
            <person name="Falini L.B."/>
            <person name="Barry K."/>
            <person name="Haridas S."/>
            <person name="Lipzen A."/>
            <person name="Labutti K."/>
            <person name="Grigoriev I.V."/>
            <person name="Murat C."/>
            <person name="Martin F."/>
            <person name="Albertini E."/>
            <person name="Donnini D."/>
            <person name="Bonito G."/>
        </authorList>
    </citation>
    <scope>NUCLEOTIDE SEQUENCE [LARGE SCALE GENOMIC DNA]</scope>
    <source>
        <strain evidence="12 13">Sb_GMNB300</strain>
    </source>
</reference>
<dbReference type="GO" id="GO:0004674">
    <property type="term" value="F:protein serine/threonine kinase activity"/>
    <property type="evidence" value="ECO:0007669"/>
    <property type="project" value="UniProtKB-KW"/>
</dbReference>
<dbReference type="InParanoid" id="A0A5J5F358"/>
<comment type="catalytic activity">
    <reaction evidence="7">
        <text>L-threonyl-[protein] + ATP = O-phospho-L-threonyl-[protein] + ADP + H(+)</text>
        <dbReference type="Rhea" id="RHEA:46608"/>
        <dbReference type="Rhea" id="RHEA-COMP:11060"/>
        <dbReference type="Rhea" id="RHEA-COMP:11605"/>
        <dbReference type="ChEBI" id="CHEBI:15378"/>
        <dbReference type="ChEBI" id="CHEBI:30013"/>
        <dbReference type="ChEBI" id="CHEBI:30616"/>
        <dbReference type="ChEBI" id="CHEBI:61977"/>
        <dbReference type="ChEBI" id="CHEBI:456216"/>
        <dbReference type="EC" id="2.7.11.1"/>
    </reaction>
</comment>
<sequence>MRSRSTTPNHCQNYNTLTTATNQPPPPQPPNLQHPDDLYHSHLRSQTSPLSNMTSANTSRQTSSASIHSMPFSSVSRHSTPPTPMSSPGLFRPPSNQLLTPTPDGSSGHHYLHPSQYRQTDPVRETHQLETDYDPMTGRKTVNEYSIIEEIGRGTHGKVKLGYDMRTRDLVAIKVVERSQGRPRLGRKGDGGESSETKIRREIAILKKIQHENVVRLLEVIDDDRSKKVYLVLEYVVRGEVVWRKPGDPDDDCYVPAMNIEDARKCFRDTVVGLDHLHYNGVVHRDIKPANLLWTGNKVTKISDFGVSFLGRPMRSNDDDGTGEDEPTGYEQHELELAKTAGTPAFFAPELCSMDAAAAKVPITSAIDVWALGVTLFGFIFGRLPFMADSEFKLFKCIAEEELVIPRQPVDDELRDLIKRLLTKNPSKRITLKEVKRHPWVLRGIQDPVTWVERTDPDVASHGNKIQVTSAEVETAVSVPSVVYKLRKVASSWVKGLRKGGSSAANNIKDKGKQTEASSGKQGQKSFFTSPKEDDLDKELQWMGGIQEPRVEEEKLNPIATNSSTASSETVQAGTTGDQEWHDQQWASGVTNTGSSPDKKLRRKQSMNLLGANLLRRHSVTHDPARAVRLTHRRPHEPPPVSPADDTPHNIFKAESTAALAAPTISRIMRSVRSDDNGRGRFGRKQSMYENSGPPSAREVLSDALYSRNTASDNDTLPTVTPQPRSLYKPIEGIESGTLNIFPRSPDASMKQKMERQRREEQEQARLRLGKLNLDDMLDQPCPPSPDDEAPPEQLLGQENQRMMMEEKERRKYTSSNHTAYNGSLPFRAPEGWSRESFYHPSRDWPTPPIAMASSSRSRGGYFEPPSPKGHHPGLVTSSSDERFVTTAGSSLTNSTSFPSINTDFSSVSSDVFLNHWSRKSSFVPTEYTDELDDEERLRIIQEHTARGRKQSETLFAHEEDIEDDDSGSDSEGGFVMKDRRPRRSHSVMVGDLARQPVEVKDAAIKRGRRPRIHSRSSGGTVTSTSRAQLDQSDA</sequence>
<keyword evidence="13" id="KW-1185">Reference proteome</keyword>
<evidence type="ECO:0000313" key="12">
    <source>
        <dbReference type="EMBL" id="KAA8910716.1"/>
    </source>
</evidence>
<accession>A0A5J5F358</accession>
<keyword evidence="6 9" id="KW-0067">ATP-binding</keyword>
<dbReference type="OrthoDB" id="68483at2759"/>
<dbReference type="EC" id="2.7.11.1" evidence="1"/>
<dbReference type="PANTHER" id="PTHR43895">
    <property type="entry name" value="CALCIUM/CALMODULIN-DEPENDENT PROTEIN KINASE KINASE-RELATED"/>
    <property type="match status" value="1"/>
</dbReference>
<dbReference type="Proteomes" id="UP000326924">
    <property type="component" value="Unassembled WGS sequence"/>
</dbReference>
<dbReference type="SUPFAM" id="SSF56112">
    <property type="entry name" value="Protein kinase-like (PK-like)"/>
    <property type="match status" value="1"/>
</dbReference>
<dbReference type="FunFam" id="1.10.510.10:FF:000571">
    <property type="entry name" value="Maternal embryonic leucine zipper kinase"/>
    <property type="match status" value="1"/>
</dbReference>
<dbReference type="Gene3D" id="1.10.510.10">
    <property type="entry name" value="Transferase(Phosphotransferase) domain 1"/>
    <property type="match status" value="1"/>
</dbReference>
<feature type="region of interest" description="Disordered" evidence="10">
    <location>
        <begin position="674"/>
        <end position="697"/>
    </location>
</feature>
<feature type="compositionally biased region" description="Polar residues" evidence="10">
    <location>
        <begin position="1"/>
        <end position="14"/>
    </location>
</feature>
<feature type="compositionally biased region" description="Polar residues" evidence="10">
    <location>
        <begin position="44"/>
        <end position="80"/>
    </location>
</feature>
<dbReference type="PROSITE" id="PS00107">
    <property type="entry name" value="PROTEIN_KINASE_ATP"/>
    <property type="match status" value="1"/>
</dbReference>
<gene>
    <name evidence="12" type="ORF">FN846DRAFT_774904</name>
</gene>
<dbReference type="InterPro" id="IPR000719">
    <property type="entry name" value="Prot_kinase_dom"/>
</dbReference>
<protein>
    <recommendedName>
        <fullName evidence="1">non-specific serine/threonine protein kinase</fullName>
        <ecNumber evidence="1">2.7.11.1</ecNumber>
    </recommendedName>
</protein>
<evidence type="ECO:0000256" key="7">
    <source>
        <dbReference type="ARBA" id="ARBA00047899"/>
    </source>
</evidence>
<feature type="region of interest" description="Disordered" evidence="10">
    <location>
        <begin position="947"/>
        <end position="1035"/>
    </location>
</feature>
<feature type="compositionally biased region" description="Polar residues" evidence="10">
    <location>
        <begin position="515"/>
        <end position="529"/>
    </location>
</feature>
<proteinExistence type="predicted"/>
<feature type="compositionally biased region" description="Basic and acidic residues" evidence="10">
    <location>
        <begin position="750"/>
        <end position="763"/>
    </location>
</feature>
<evidence type="ECO:0000256" key="1">
    <source>
        <dbReference type="ARBA" id="ARBA00012513"/>
    </source>
</evidence>
<dbReference type="Pfam" id="PF00069">
    <property type="entry name" value="Pkinase"/>
    <property type="match status" value="1"/>
</dbReference>
<evidence type="ECO:0000256" key="5">
    <source>
        <dbReference type="ARBA" id="ARBA00022777"/>
    </source>
</evidence>
<evidence type="ECO:0000256" key="2">
    <source>
        <dbReference type="ARBA" id="ARBA00022527"/>
    </source>
</evidence>
<dbReference type="GO" id="GO:0007165">
    <property type="term" value="P:signal transduction"/>
    <property type="evidence" value="ECO:0007669"/>
    <property type="project" value="TreeGrafter"/>
</dbReference>
<dbReference type="PANTHER" id="PTHR43895:SF152">
    <property type="entry name" value="SERINE_THREONINE-PROTEIN KINASE TOS3"/>
    <property type="match status" value="1"/>
</dbReference>
<dbReference type="SMART" id="SM00220">
    <property type="entry name" value="S_TKc"/>
    <property type="match status" value="1"/>
</dbReference>
<dbReference type="CDD" id="cd14008">
    <property type="entry name" value="STKc_LKB1_CaMKK"/>
    <property type="match status" value="1"/>
</dbReference>
<keyword evidence="3" id="KW-0808">Transferase</keyword>